<reference evidence="1 2" key="1">
    <citation type="submission" date="2024-09" db="EMBL/GenBank/DDBJ databases">
        <title>Laminarin stimulates single cell rates of sulfate reduction while oxygen inhibits transcriptomic activity in coastal marine sediment.</title>
        <authorList>
            <person name="Lindsay M."/>
            <person name="Orcutt B."/>
            <person name="Emerson D."/>
            <person name="Stepanauskas R."/>
            <person name="D'Angelo T."/>
        </authorList>
    </citation>
    <scope>NUCLEOTIDE SEQUENCE [LARGE SCALE GENOMIC DNA]</scope>
    <source>
        <strain evidence="1">SAG AM-311-K15</strain>
    </source>
</reference>
<dbReference type="EMBL" id="JBHPBY010000418">
    <property type="protein sequence ID" value="MFC1853081.1"/>
    <property type="molecule type" value="Genomic_DNA"/>
</dbReference>
<gene>
    <name evidence="1" type="ORF">ACFL27_23025</name>
</gene>
<dbReference type="Proteomes" id="UP001594351">
    <property type="component" value="Unassembled WGS sequence"/>
</dbReference>
<protein>
    <submittedName>
        <fullName evidence="1">Uncharacterized protein</fullName>
    </submittedName>
</protein>
<proteinExistence type="predicted"/>
<accession>A0ABV6Z402</accession>
<organism evidence="1 2">
    <name type="scientific">candidate division CSSED10-310 bacterium</name>
    <dbReference type="NCBI Taxonomy" id="2855610"/>
    <lineage>
        <taxon>Bacteria</taxon>
        <taxon>Bacteria division CSSED10-310</taxon>
    </lineage>
</organism>
<evidence type="ECO:0000313" key="1">
    <source>
        <dbReference type="EMBL" id="MFC1853081.1"/>
    </source>
</evidence>
<evidence type="ECO:0000313" key="2">
    <source>
        <dbReference type="Proteomes" id="UP001594351"/>
    </source>
</evidence>
<keyword evidence="2" id="KW-1185">Reference proteome</keyword>
<sequence length="362" mass="40492">MALLTSLRFTSRMGAMAIDQESWFLRRRKTFFTDYLYPLIPVELAEMGLELYYGGIGHPSFHYEVVSNARQAIAQKYVNVDKCADTLFTARPAYDLGREVLYAFQKTMQKRIDDRLQFLYGFSRQDFIQKNAPQERGQNNSTPVVNQSVVKSRALNIIEGKESLGYGALTVANEACVIGIDPKNGFSGFTLKEEDGVLSFHSCGFDALGSGKYIAGSEFADLLNQLSLKQRRSGMGLIHGLTQLGKAHIKASNTFGQVGGTIRIIILDADGRTRALRRVEIAHNKALLFTEMLKGYLAGLLTEKILQSLIHDLLAGLSLDVVEDKFFRSISDFHLLEKMVRGYKIGLSDLPQASEFKKMYTN</sequence>
<comment type="caution">
    <text evidence="1">The sequence shown here is derived from an EMBL/GenBank/DDBJ whole genome shotgun (WGS) entry which is preliminary data.</text>
</comment>
<name>A0ABV6Z402_UNCC1</name>